<dbReference type="PATRIC" id="fig|29488.15.peg.3619"/>
<comment type="caution">
    <text evidence="1">The sequence shown here is derived from an EMBL/GenBank/DDBJ whole genome shotgun (WGS) entry which is preliminary data.</text>
</comment>
<reference evidence="2" key="1">
    <citation type="submission" date="2015-11" db="EMBL/GenBank/DDBJ databases">
        <authorList>
            <person name="Tobias N.J."/>
            <person name="Mishra B."/>
            <person name="Gupta D.K."/>
            <person name="Thines M."/>
            <person name="Stinear T.P."/>
            <person name="Bode H.B."/>
        </authorList>
    </citation>
    <scope>NUCLEOTIDE SEQUENCE [LARGE SCALE GENOMIC DNA]</scope>
    <source>
        <strain evidence="2">PB45.5</strain>
    </source>
</reference>
<dbReference type="RefSeq" id="WP_065391273.1">
    <property type="nucleotide sequence ID" value="NZ_CAWMQN010000080.1"/>
</dbReference>
<name>A0A1B8YF15_9GAMM</name>
<evidence type="ECO:0000313" key="2">
    <source>
        <dbReference type="Proteomes" id="UP000092665"/>
    </source>
</evidence>
<dbReference type="AlphaFoldDB" id="A0A1B8YF15"/>
<sequence>MSLTRVEAQYIYNNNLGCRYGTTTGGAAYAFMDIEGEGKDGGSMIPPNPVIMSWLRDPSQPAYEPRWHNRLWNSCGLIVTLSAAGTVLLVTKAPPTAERYLFNNEAARGDHYTFRKCNRLSPDSKTVATIHYGGGKREPEDRKIASPVDAALVDIATVGKLYNAILAELKKLAGSAAS</sequence>
<proteinExistence type="predicted"/>
<protein>
    <submittedName>
        <fullName evidence="1">Uncharacterized protein</fullName>
    </submittedName>
</protein>
<gene>
    <name evidence="1" type="ORF">Phpb_03293</name>
</gene>
<organism evidence="1 2">
    <name type="scientific">Photorhabdus namnaonensis</name>
    <dbReference type="NCBI Taxonomy" id="1851568"/>
    <lineage>
        <taxon>Bacteria</taxon>
        <taxon>Pseudomonadati</taxon>
        <taxon>Pseudomonadota</taxon>
        <taxon>Gammaproteobacteria</taxon>
        <taxon>Enterobacterales</taxon>
        <taxon>Morganellaceae</taxon>
        <taxon>Photorhabdus</taxon>
    </lineage>
</organism>
<evidence type="ECO:0000313" key="1">
    <source>
        <dbReference type="EMBL" id="OCA53741.1"/>
    </source>
</evidence>
<keyword evidence="2" id="KW-1185">Reference proteome</keyword>
<dbReference type="EMBL" id="LOIC01000080">
    <property type="protein sequence ID" value="OCA53741.1"/>
    <property type="molecule type" value="Genomic_DNA"/>
</dbReference>
<dbReference type="Proteomes" id="UP000092665">
    <property type="component" value="Unassembled WGS sequence"/>
</dbReference>
<accession>A0A1B8YF15</accession>